<dbReference type="Proteomes" id="UP001156905">
    <property type="component" value="Unassembled WGS sequence"/>
</dbReference>
<sequence>MSQLAARVWRACSALGLRAELGFRLVLPSGHAVVTVARIADLGSPNGMLLFRAYDEIRGHVKELQDAGYGFSVVDEPRPDAEFDLIAFQEMFRDWGWSGRLGAKPAWMR</sequence>
<dbReference type="EMBL" id="BSOW01000011">
    <property type="protein sequence ID" value="GLR86772.1"/>
    <property type="molecule type" value="Genomic_DNA"/>
</dbReference>
<accession>A0ABQ6AX54</accession>
<proteinExistence type="predicted"/>
<reference evidence="2" key="1">
    <citation type="journal article" date="2019" name="Int. J. Syst. Evol. Microbiol.">
        <title>The Global Catalogue of Microorganisms (GCM) 10K type strain sequencing project: providing services to taxonomists for standard genome sequencing and annotation.</title>
        <authorList>
            <consortium name="The Broad Institute Genomics Platform"/>
            <consortium name="The Broad Institute Genome Sequencing Center for Infectious Disease"/>
            <person name="Wu L."/>
            <person name="Ma J."/>
        </authorList>
    </citation>
    <scope>NUCLEOTIDE SEQUENCE [LARGE SCALE GENOMIC DNA]</scope>
    <source>
        <strain evidence="2">NBRC 102520</strain>
    </source>
</reference>
<name>A0ABQ6AX54_9BRAD</name>
<evidence type="ECO:0000313" key="1">
    <source>
        <dbReference type="EMBL" id="GLR86772.1"/>
    </source>
</evidence>
<evidence type="ECO:0000313" key="2">
    <source>
        <dbReference type="Proteomes" id="UP001156905"/>
    </source>
</evidence>
<gene>
    <name evidence="1" type="ORF">GCM10007857_34830</name>
</gene>
<protein>
    <submittedName>
        <fullName evidence="1">Uncharacterized protein</fullName>
    </submittedName>
</protein>
<organism evidence="1 2">
    <name type="scientific">Bradyrhizobium iriomotense</name>
    <dbReference type="NCBI Taxonomy" id="441950"/>
    <lineage>
        <taxon>Bacteria</taxon>
        <taxon>Pseudomonadati</taxon>
        <taxon>Pseudomonadota</taxon>
        <taxon>Alphaproteobacteria</taxon>
        <taxon>Hyphomicrobiales</taxon>
        <taxon>Nitrobacteraceae</taxon>
        <taxon>Bradyrhizobium</taxon>
    </lineage>
</organism>
<comment type="caution">
    <text evidence="1">The sequence shown here is derived from an EMBL/GenBank/DDBJ whole genome shotgun (WGS) entry which is preliminary data.</text>
</comment>
<keyword evidence="2" id="KW-1185">Reference proteome</keyword>